<dbReference type="EMBL" id="RWJN01000010">
    <property type="protein sequence ID" value="TCD71058.1"/>
    <property type="molecule type" value="Genomic_DNA"/>
</dbReference>
<dbReference type="OrthoDB" id="3267759at2759"/>
<sequence>MGAHKFKAPWAYPKSPLSRPGPPMGTVVNPFKNGFPGVTPERKKLREELYTAIPGLVDHVAKPKPKPKPRLSTPTASRPLPPPLSRAVDVHPVFDDDVFSDLPLPSNLLSSDPPEPHSESPPGALAPRCSKKRCRKLLPPAYRYKMCAKCREYGRNSSKRAAERKRAELEHLYNARSSSPGGDVAMMDVDREDESLPVEERLKKWISKLRVAGRLPLASSDNGKEDYEEGEDGSGKRKVSGSSSASTDNSKKRRVDENGEQEYQSQADLSRALSDYMRRIQSVTSVGDFLGSYMVAVDEHKEVTEAGAIRVAKEIVQSGNIFASLCDPPAKKRWRSNGQPSVQVDLWCECSDGNFKENNLCDGAIAVFVRPKTVEHPQFGLVHGHKVTVKVVHDP</sequence>
<proteinExistence type="predicted"/>
<keyword evidence="3" id="KW-1185">Reference proteome</keyword>
<evidence type="ECO:0000313" key="3">
    <source>
        <dbReference type="Proteomes" id="UP000292702"/>
    </source>
</evidence>
<organism evidence="2 3">
    <name type="scientific">Steccherinum ochraceum</name>
    <dbReference type="NCBI Taxonomy" id="92696"/>
    <lineage>
        <taxon>Eukaryota</taxon>
        <taxon>Fungi</taxon>
        <taxon>Dikarya</taxon>
        <taxon>Basidiomycota</taxon>
        <taxon>Agaricomycotina</taxon>
        <taxon>Agaricomycetes</taxon>
        <taxon>Polyporales</taxon>
        <taxon>Steccherinaceae</taxon>
        <taxon>Steccherinum</taxon>
    </lineage>
</organism>
<comment type="caution">
    <text evidence="2">The sequence shown here is derived from an EMBL/GenBank/DDBJ whole genome shotgun (WGS) entry which is preliminary data.</text>
</comment>
<feature type="region of interest" description="Disordered" evidence="1">
    <location>
        <begin position="56"/>
        <end position="84"/>
    </location>
</feature>
<protein>
    <submittedName>
        <fullName evidence="2">Uncharacterized protein</fullName>
    </submittedName>
</protein>
<evidence type="ECO:0000256" key="1">
    <source>
        <dbReference type="SAM" id="MobiDB-lite"/>
    </source>
</evidence>
<feature type="region of interest" description="Disordered" evidence="1">
    <location>
        <begin position="217"/>
        <end position="266"/>
    </location>
</feature>
<dbReference type="Proteomes" id="UP000292702">
    <property type="component" value="Unassembled WGS sequence"/>
</dbReference>
<reference evidence="2 3" key="1">
    <citation type="submission" date="2018-11" db="EMBL/GenBank/DDBJ databases">
        <title>Genome assembly of Steccherinum ochraceum LE-BIN_3174, the white-rot fungus of the Steccherinaceae family (The Residual Polyporoid clade, Polyporales, Basidiomycota).</title>
        <authorList>
            <person name="Fedorova T.V."/>
            <person name="Glazunova O.A."/>
            <person name="Landesman E.O."/>
            <person name="Moiseenko K.V."/>
            <person name="Psurtseva N.V."/>
            <person name="Savinova O.S."/>
            <person name="Shakhova N.V."/>
            <person name="Tyazhelova T.V."/>
            <person name="Vasina D.V."/>
        </authorList>
    </citation>
    <scope>NUCLEOTIDE SEQUENCE [LARGE SCALE GENOMIC DNA]</scope>
    <source>
        <strain evidence="2 3">LE-BIN_3174</strain>
    </source>
</reference>
<gene>
    <name evidence="2" type="ORF">EIP91_000150</name>
</gene>
<evidence type="ECO:0000313" key="2">
    <source>
        <dbReference type="EMBL" id="TCD71058.1"/>
    </source>
</evidence>
<feature type="region of interest" description="Disordered" evidence="1">
    <location>
        <begin position="1"/>
        <end position="25"/>
    </location>
</feature>
<dbReference type="AlphaFoldDB" id="A0A4R0S1E0"/>
<accession>A0A4R0S1E0</accession>
<feature type="region of interest" description="Disordered" evidence="1">
    <location>
        <begin position="104"/>
        <end position="130"/>
    </location>
</feature>
<name>A0A4R0S1E0_9APHY</name>